<dbReference type="EMBL" id="BGPR01003770">
    <property type="protein sequence ID" value="GBM92189.1"/>
    <property type="molecule type" value="Genomic_DNA"/>
</dbReference>
<gene>
    <name evidence="1" type="ORF">AVEN_115636_1</name>
</gene>
<evidence type="ECO:0000313" key="1">
    <source>
        <dbReference type="EMBL" id="GBM92189.1"/>
    </source>
</evidence>
<proteinExistence type="predicted"/>
<sequence length="95" mass="10941">MLVLGPEPGLEGRLWANSRNRVPVDGAAIASDVRESSCKGTEETTRRYETHERRRFYLTKTKDDNVPSKSFFIDDLLQLYRSLMNLQNVDLILII</sequence>
<keyword evidence="2" id="KW-1185">Reference proteome</keyword>
<evidence type="ECO:0000313" key="2">
    <source>
        <dbReference type="Proteomes" id="UP000499080"/>
    </source>
</evidence>
<protein>
    <submittedName>
        <fullName evidence="1">Uncharacterized protein</fullName>
    </submittedName>
</protein>
<dbReference type="Proteomes" id="UP000499080">
    <property type="component" value="Unassembled WGS sequence"/>
</dbReference>
<comment type="caution">
    <text evidence="1">The sequence shown here is derived from an EMBL/GenBank/DDBJ whole genome shotgun (WGS) entry which is preliminary data.</text>
</comment>
<name>A0A4Y2JRW5_ARAVE</name>
<dbReference type="AlphaFoldDB" id="A0A4Y2JRW5"/>
<accession>A0A4Y2JRW5</accession>
<reference evidence="1 2" key="1">
    <citation type="journal article" date="2019" name="Sci. Rep.">
        <title>Orb-weaving spider Araneus ventricosus genome elucidates the spidroin gene catalogue.</title>
        <authorList>
            <person name="Kono N."/>
            <person name="Nakamura H."/>
            <person name="Ohtoshi R."/>
            <person name="Moran D.A.P."/>
            <person name="Shinohara A."/>
            <person name="Yoshida Y."/>
            <person name="Fujiwara M."/>
            <person name="Mori M."/>
            <person name="Tomita M."/>
            <person name="Arakawa K."/>
        </authorList>
    </citation>
    <scope>NUCLEOTIDE SEQUENCE [LARGE SCALE GENOMIC DNA]</scope>
</reference>
<organism evidence="1 2">
    <name type="scientific">Araneus ventricosus</name>
    <name type="common">Orbweaver spider</name>
    <name type="synonym">Epeira ventricosa</name>
    <dbReference type="NCBI Taxonomy" id="182803"/>
    <lineage>
        <taxon>Eukaryota</taxon>
        <taxon>Metazoa</taxon>
        <taxon>Ecdysozoa</taxon>
        <taxon>Arthropoda</taxon>
        <taxon>Chelicerata</taxon>
        <taxon>Arachnida</taxon>
        <taxon>Araneae</taxon>
        <taxon>Araneomorphae</taxon>
        <taxon>Entelegynae</taxon>
        <taxon>Araneoidea</taxon>
        <taxon>Araneidae</taxon>
        <taxon>Araneus</taxon>
    </lineage>
</organism>